<feature type="region of interest" description="Disordered" evidence="1">
    <location>
        <begin position="30"/>
        <end position="96"/>
    </location>
</feature>
<dbReference type="OrthoDB" id="10636268at2759"/>
<comment type="caution">
    <text evidence="2">The sequence shown here is derived from an EMBL/GenBank/DDBJ whole genome shotgun (WGS) entry which is preliminary data.</text>
</comment>
<reference evidence="2" key="1">
    <citation type="submission" date="2021-04" db="EMBL/GenBank/DDBJ databases">
        <authorList>
            <person name="Tunstrom K."/>
        </authorList>
    </citation>
    <scope>NUCLEOTIDE SEQUENCE</scope>
</reference>
<accession>A0A8S3XCW6</accession>
<feature type="compositionally biased region" description="Basic and acidic residues" evidence="1">
    <location>
        <begin position="71"/>
        <end position="96"/>
    </location>
</feature>
<name>A0A8S3XCW6_PARAO</name>
<proteinExistence type="predicted"/>
<keyword evidence="3" id="KW-1185">Reference proteome</keyword>
<evidence type="ECO:0000313" key="3">
    <source>
        <dbReference type="Proteomes" id="UP000691718"/>
    </source>
</evidence>
<evidence type="ECO:0000313" key="2">
    <source>
        <dbReference type="EMBL" id="CAG5012227.1"/>
    </source>
</evidence>
<dbReference type="Proteomes" id="UP000691718">
    <property type="component" value="Unassembled WGS sequence"/>
</dbReference>
<dbReference type="AlphaFoldDB" id="A0A8S3XCW6"/>
<evidence type="ECO:0000256" key="1">
    <source>
        <dbReference type="SAM" id="MobiDB-lite"/>
    </source>
</evidence>
<sequence length="96" mass="10736">MELKRKRKLNVLPGKSVAAEEIEDFAETDINYSVETPKKTKYDTSTSGPSGLNNKNKEKGKKNKMTNLKIKANEEKVNCPEKIEPNKGKDKGIGKN</sequence>
<protein>
    <submittedName>
        <fullName evidence="2">(apollo) hypothetical protein</fullName>
    </submittedName>
</protein>
<organism evidence="2 3">
    <name type="scientific">Parnassius apollo</name>
    <name type="common">Apollo butterfly</name>
    <name type="synonym">Papilio apollo</name>
    <dbReference type="NCBI Taxonomy" id="110799"/>
    <lineage>
        <taxon>Eukaryota</taxon>
        <taxon>Metazoa</taxon>
        <taxon>Ecdysozoa</taxon>
        <taxon>Arthropoda</taxon>
        <taxon>Hexapoda</taxon>
        <taxon>Insecta</taxon>
        <taxon>Pterygota</taxon>
        <taxon>Neoptera</taxon>
        <taxon>Endopterygota</taxon>
        <taxon>Lepidoptera</taxon>
        <taxon>Glossata</taxon>
        <taxon>Ditrysia</taxon>
        <taxon>Papilionoidea</taxon>
        <taxon>Papilionidae</taxon>
        <taxon>Parnassiinae</taxon>
        <taxon>Parnassini</taxon>
        <taxon>Parnassius</taxon>
        <taxon>Parnassius</taxon>
    </lineage>
</organism>
<feature type="compositionally biased region" description="Polar residues" evidence="1">
    <location>
        <begin position="43"/>
        <end position="52"/>
    </location>
</feature>
<gene>
    <name evidence="2" type="ORF">PAPOLLO_LOCUS15754</name>
</gene>
<dbReference type="EMBL" id="CAJQZP010001037">
    <property type="protein sequence ID" value="CAG5012227.1"/>
    <property type="molecule type" value="Genomic_DNA"/>
</dbReference>